<dbReference type="CDD" id="cd01104">
    <property type="entry name" value="HTH_MlrA-CarA"/>
    <property type="match status" value="1"/>
</dbReference>
<evidence type="ECO:0000256" key="2">
    <source>
        <dbReference type="ARBA" id="ARBA00023125"/>
    </source>
</evidence>
<dbReference type="PANTHER" id="PTHR30204:SF67">
    <property type="entry name" value="HTH-TYPE TRANSCRIPTIONAL REGULATOR MLRA-RELATED"/>
    <property type="match status" value="1"/>
</dbReference>
<dbReference type="SUPFAM" id="SSF46955">
    <property type="entry name" value="Putative DNA-binding domain"/>
    <property type="match status" value="1"/>
</dbReference>
<evidence type="ECO:0000313" key="6">
    <source>
        <dbReference type="EMBL" id="SEI57053.1"/>
    </source>
</evidence>
<dbReference type="InterPro" id="IPR047057">
    <property type="entry name" value="MerR_fam"/>
</dbReference>
<dbReference type="SMART" id="SM00422">
    <property type="entry name" value="HTH_MERR"/>
    <property type="match status" value="1"/>
</dbReference>
<dbReference type="Gene3D" id="3.40.50.280">
    <property type="entry name" value="Cobalamin-binding domain"/>
    <property type="match status" value="1"/>
</dbReference>
<accession>A0A1H6QX05</accession>
<keyword evidence="1" id="KW-0805">Transcription regulation</keyword>
<dbReference type="OrthoDB" id="9800334at2"/>
<dbReference type="InterPro" id="IPR009061">
    <property type="entry name" value="DNA-bd_dom_put_sf"/>
</dbReference>
<dbReference type="Pfam" id="PF13411">
    <property type="entry name" value="MerR_1"/>
    <property type="match status" value="1"/>
</dbReference>
<protein>
    <submittedName>
        <fullName evidence="5">DNA-binding transcriptional regulator, MerR family</fullName>
    </submittedName>
</protein>
<organism evidence="5 8">
    <name type="scientific">Azotobacter beijerinckii</name>
    <dbReference type="NCBI Taxonomy" id="170623"/>
    <lineage>
        <taxon>Bacteria</taxon>
        <taxon>Pseudomonadati</taxon>
        <taxon>Pseudomonadota</taxon>
        <taxon>Gammaproteobacteria</taxon>
        <taxon>Pseudomonadales</taxon>
        <taxon>Pseudomonadaceae</taxon>
        <taxon>Azotobacter</taxon>
    </lineage>
</organism>
<dbReference type="GO" id="GO:0003700">
    <property type="term" value="F:DNA-binding transcription factor activity"/>
    <property type="evidence" value="ECO:0007669"/>
    <property type="project" value="InterPro"/>
</dbReference>
<evidence type="ECO:0000313" key="7">
    <source>
        <dbReference type="Proteomes" id="UP000199005"/>
    </source>
</evidence>
<keyword evidence="3" id="KW-0804">Transcription</keyword>
<feature type="domain" description="HTH merR-type" evidence="4">
    <location>
        <begin position="20"/>
        <end position="89"/>
    </location>
</feature>
<sequence length="316" mass="34061">MTELSGASPLAPSPPALEELFPIREVVRLTGVNPVTLRAWERRYGLIQPVRTDGGHRLYSPADIEAIRSILAWTERGVAVSKVGSILARSAASKAATADAGEASADGEWSEWQARLGQAVSHFDETRLEQLYGQVFSTYPLAAVFQEILLPLWQELLRREGFGQTSQWLFLDAFLRARVLQRLQLGRGPADERVLVAAIPGQCRELELLVAGLLLDGDSGSVRVLPVGQPLEELALVCQEVRPRALVLYSKTPPSAALVRQLGRLALAVDCLLAVAGEASELGEGSLGGTPIACLGSSGRLMSRRLAQFLAGHLDT</sequence>
<gene>
    <name evidence="5" type="ORF">SAMN04244572_00249</name>
    <name evidence="6" type="ORF">SAMN04244579_01174</name>
</gene>
<evidence type="ECO:0000313" key="5">
    <source>
        <dbReference type="EMBL" id="SEI44020.1"/>
    </source>
</evidence>
<dbReference type="GO" id="GO:0003677">
    <property type="term" value="F:DNA binding"/>
    <property type="evidence" value="ECO:0007669"/>
    <property type="project" value="UniProtKB-KW"/>
</dbReference>
<dbReference type="STRING" id="170623.SAMN04244579_01174"/>
<dbReference type="AlphaFoldDB" id="A0A1H6QX05"/>
<evidence type="ECO:0000256" key="3">
    <source>
        <dbReference type="ARBA" id="ARBA00023163"/>
    </source>
</evidence>
<dbReference type="Proteomes" id="UP000199005">
    <property type="component" value="Unassembled WGS sequence"/>
</dbReference>
<evidence type="ECO:0000259" key="4">
    <source>
        <dbReference type="PROSITE" id="PS50937"/>
    </source>
</evidence>
<dbReference type="Proteomes" id="UP000199250">
    <property type="component" value="Unassembled WGS sequence"/>
</dbReference>
<keyword evidence="2 5" id="KW-0238">DNA-binding</keyword>
<dbReference type="EMBL" id="FNYQ01000003">
    <property type="protein sequence ID" value="SEI44020.1"/>
    <property type="molecule type" value="Genomic_DNA"/>
</dbReference>
<dbReference type="EMBL" id="FNYO01000010">
    <property type="protein sequence ID" value="SEI57053.1"/>
    <property type="molecule type" value="Genomic_DNA"/>
</dbReference>
<dbReference type="PANTHER" id="PTHR30204">
    <property type="entry name" value="REDOX-CYCLING DRUG-SENSING TRANSCRIPTIONAL ACTIVATOR SOXR"/>
    <property type="match status" value="1"/>
</dbReference>
<evidence type="ECO:0000313" key="8">
    <source>
        <dbReference type="Proteomes" id="UP000199250"/>
    </source>
</evidence>
<reference evidence="7 8" key="1">
    <citation type="submission" date="2016-10" db="EMBL/GenBank/DDBJ databases">
        <authorList>
            <person name="de Groot N.N."/>
        </authorList>
    </citation>
    <scope>NUCLEOTIDE SEQUENCE [LARGE SCALE GENOMIC DNA]</scope>
    <source>
        <strain evidence="6 7">DSM 1041</strain>
        <strain evidence="5 8">DSM 373</strain>
    </source>
</reference>
<proteinExistence type="predicted"/>
<dbReference type="RefSeq" id="WP_090729291.1">
    <property type="nucleotide sequence ID" value="NZ_FNYO01000010.1"/>
</dbReference>
<evidence type="ECO:0000256" key="1">
    <source>
        <dbReference type="ARBA" id="ARBA00023015"/>
    </source>
</evidence>
<name>A0A1H6QX05_9GAMM</name>
<dbReference type="PROSITE" id="PS50937">
    <property type="entry name" value="HTH_MERR_2"/>
    <property type="match status" value="1"/>
</dbReference>
<dbReference type="Gene3D" id="1.10.1660.10">
    <property type="match status" value="1"/>
</dbReference>
<dbReference type="InterPro" id="IPR000551">
    <property type="entry name" value="MerR-type_HTH_dom"/>
</dbReference>